<evidence type="ECO:0000313" key="2">
    <source>
        <dbReference type="Proteomes" id="UP000676428"/>
    </source>
</evidence>
<dbReference type="RefSeq" id="WP_213680820.1">
    <property type="nucleotide sequence ID" value="NZ_CP074572.1"/>
</dbReference>
<gene>
    <name evidence="1" type="ORF">KHX94_12040</name>
</gene>
<proteinExistence type="predicted"/>
<reference evidence="1 2" key="1">
    <citation type="journal article" date="2012" name="Int. J. Syst. Evol. Microbiol.">
        <title>Shewanella dokdonensis sp. nov., isolated from seawater.</title>
        <authorList>
            <person name="Sung H.R."/>
            <person name="Yoon J.H."/>
            <person name="Ghim S.Y."/>
        </authorList>
    </citation>
    <scope>NUCLEOTIDE SEQUENCE [LARGE SCALE GENOMIC DNA]</scope>
    <source>
        <strain evidence="1 2">DSM 23626</strain>
    </source>
</reference>
<evidence type="ECO:0000313" key="1">
    <source>
        <dbReference type="EMBL" id="QVK22163.1"/>
    </source>
</evidence>
<dbReference type="EMBL" id="CP074572">
    <property type="protein sequence ID" value="QVK22163.1"/>
    <property type="molecule type" value="Genomic_DNA"/>
</dbReference>
<organism evidence="1 2">
    <name type="scientific">Shewanella dokdonensis</name>
    <dbReference type="NCBI Taxonomy" id="712036"/>
    <lineage>
        <taxon>Bacteria</taxon>
        <taxon>Pseudomonadati</taxon>
        <taxon>Pseudomonadota</taxon>
        <taxon>Gammaproteobacteria</taxon>
        <taxon>Alteromonadales</taxon>
        <taxon>Shewanellaceae</taxon>
        <taxon>Shewanella</taxon>
    </lineage>
</organism>
<keyword evidence="2" id="KW-1185">Reference proteome</keyword>
<sequence length="155" mass="17610">MTDISNIDSKKKAKPVISDAGYPLPIELRPIWRIALMCLAISIVGSDNSLKLNKVRVFLWMLIRPKKWDGYYESLHAYNSSVFSMSSDKSTDVAIEIAIAKGFVKLESDSLVLDSEGYRLIDLISEIDIFKNEVEFVESIKNKVTDKYIKSLWGK</sequence>
<protein>
    <submittedName>
        <fullName evidence="1">Uncharacterized protein</fullName>
    </submittedName>
</protein>
<accession>A0ABX8DBF1</accession>
<name>A0ABX8DBF1_9GAMM</name>
<dbReference type="Proteomes" id="UP000676428">
    <property type="component" value="Chromosome"/>
</dbReference>